<proteinExistence type="predicted"/>
<dbReference type="RefSeq" id="WP_060391565.1">
    <property type="nucleotide sequence ID" value="NZ_FBSX01000004.1"/>
</dbReference>
<keyword evidence="1" id="KW-0175">Coiled coil</keyword>
<evidence type="ECO:0000313" key="5">
    <source>
        <dbReference type="EMBL" id="CUW15356.1"/>
    </source>
</evidence>
<comment type="caution">
    <text evidence="5">The sequence shown here is derived from an EMBL/GenBank/DDBJ whole genome shotgun (WGS) entry which is preliminary data.</text>
</comment>
<protein>
    <submittedName>
        <fullName evidence="5">Predicted cell-wall-anchored protein SasA (LPXTG motif)</fullName>
    </submittedName>
</protein>
<evidence type="ECO:0000256" key="2">
    <source>
        <dbReference type="SAM" id="MobiDB-lite"/>
    </source>
</evidence>
<dbReference type="Proteomes" id="UP000199047">
    <property type="component" value="Unassembled WGS sequence"/>
</dbReference>
<feature type="compositionally biased region" description="Low complexity" evidence="2">
    <location>
        <begin position="596"/>
        <end position="606"/>
    </location>
</feature>
<keyword evidence="3" id="KW-0812">Transmembrane</keyword>
<feature type="compositionally biased region" description="Low complexity" evidence="2">
    <location>
        <begin position="620"/>
        <end position="647"/>
    </location>
</feature>
<organism evidence="5 6">
    <name type="scientific">Leuconostoc inhae</name>
    <dbReference type="NCBI Taxonomy" id="178001"/>
    <lineage>
        <taxon>Bacteria</taxon>
        <taxon>Bacillati</taxon>
        <taxon>Bacillota</taxon>
        <taxon>Bacilli</taxon>
        <taxon>Lactobacillales</taxon>
        <taxon>Lactobacillaceae</taxon>
        <taxon>Leuconostoc</taxon>
    </lineage>
</organism>
<feature type="coiled-coil region" evidence="1">
    <location>
        <begin position="480"/>
        <end position="507"/>
    </location>
</feature>
<evidence type="ECO:0000313" key="7">
    <source>
        <dbReference type="Proteomes" id="UP000199047"/>
    </source>
</evidence>
<keyword evidence="3" id="KW-1133">Transmembrane helix</keyword>
<feature type="region of interest" description="Disordered" evidence="2">
    <location>
        <begin position="220"/>
        <end position="240"/>
    </location>
</feature>
<dbReference type="EMBL" id="FBTB01000013">
    <property type="protein sequence ID" value="CUW11645.1"/>
    <property type="molecule type" value="Genomic_DNA"/>
</dbReference>
<gene>
    <name evidence="4" type="ORF">KSL4_0668</name>
    <name evidence="5" type="ORF">PL111_1196</name>
</gene>
<feature type="region of interest" description="Disordered" evidence="2">
    <location>
        <begin position="596"/>
        <end position="648"/>
    </location>
</feature>
<evidence type="ECO:0000313" key="4">
    <source>
        <dbReference type="EMBL" id="CUW11645.1"/>
    </source>
</evidence>
<evidence type="ECO:0000313" key="6">
    <source>
        <dbReference type="Proteomes" id="UP000198868"/>
    </source>
</evidence>
<evidence type="ECO:0000256" key="1">
    <source>
        <dbReference type="SAM" id="Coils"/>
    </source>
</evidence>
<reference evidence="6 7" key="1">
    <citation type="submission" date="2015-12" db="EMBL/GenBank/DDBJ databases">
        <authorList>
            <person name="Andreevskaya M."/>
        </authorList>
    </citation>
    <scope>NUCLEOTIDE SEQUENCE [LARGE SCALE GENOMIC DNA]</scope>
    <source>
        <strain evidence="4 7">KSL4-2</strain>
        <strain evidence="5 6">PL111</strain>
    </source>
</reference>
<keyword evidence="7" id="KW-1185">Reference proteome</keyword>
<feature type="transmembrane region" description="Helical" evidence="3">
    <location>
        <begin position="568"/>
        <end position="588"/>
    </location>
</feature>
<sequence length="694" mass="76778">MFGKKKQTKLSDPFFARIEQSELNLEDGVIHELAESSGLTESWPNVSLSGLQKFAAGLVNDVVRAGGHDVRLGNVVYFITNEKGRAEPTGLSWERATLTAGFENIVVSTADHIFNDTDIRQDEDMSYDIIVAALQPLLDAAVSDGSLSQDDLPVLPTEDQFRQARETGEVLAVEPSKFQRPAMDTASVLETSVTENPKAMVIPQMEKQVPEIETQADSAMTNTQIESPRTQESISDSEQTQKLIDRVNLVPSTFEVSDVKSDLPAESVDYVQSRLNADRVKANAFLEDTSTIYTQKIRQAMTELLQKQQLKTKATVDEMRETDVTQTVDTQLKSERVTEFETRYAQRHQARETDYHTAVTDENMRHETTLTSLKSNYVNDLEALKVSVSQELDHWYLERSKVLQNNLQATVDDQVSEAKVQAYEITVTSLKALRDELLAQNTKSLMTMQQKLEEDINTNRGQYQEAHEKALISATQLESAKTHFNNLSDLEKQIQVLKQSNTQLEQQLKLKEGGGNDELVQLRQQLNNLQATSTSPDQTNQQLMTLLAAQMKQPQVVQKKARGWQSTVIGLLAVLAIGGVGFGGYAMAQQKNDTSAQSSKTVSASSHNEGNATVTLAPESKATTSSSQSSSTSRSSNSSSQANSSSTLADRYHVGENVEATINGQMVTTPVVSVQDKTITVHHDGYDYVVPFDN</sequence>
<name>A0AAN2QWL4_9LACO</name>
<accession>A0AAN2QWL4</accession>
<dbReference type="EMBL" id="FBTU01000021">
    <property type="protein sequence ID" value="CUW15356.1"/>
    <property type="molecule type" value="Genomic_DNA"/>
</dbReference>
<evidence type="ECO:0000256" key="3">
    <source>
        <dbReference type="SAM" id="Phobius"/>
    </source>
</evidence>
<dbReference type="AlphaFoldDB" id="A0AAN2QWL4"/>
<dbReference type="Proteomes" id="UP000198868">
    <property type="component" value="Unassembled WGS sequence"/>
</dbReference>
<keyword evidence="3" id="KW-0472">Membrane</keyword>